<evidence type="ECO:0000313" key="2">
    <source>
        <dbReference type="Proteomes" id="UP000663419"/>
    </source>
</evidence>
<proteinExistence type="predicted"/>
<protein>
    <submittedName>
        <fullName evidence="1">Uncharacterized protein</fullName>
    </submittedName>
</protein>
<dbReference type="EMBL" id="CP069106">
    <property type="protein sequence ID" value="QSS56377.1"/>
    <property type="molecule type" value="Genomic_DNA"/>
</dbReference>
<accession>A0A8A1LWR9</accession>
<dbReference type="AlphaFoldDB" id="A0A8A1LWR9"/>
<sequence length="122" mass="13660">MKLDACDQFNNRVKTLLRSANRAIGRMGYLATLRSIMTKSPRVMAPKIRRQITVGEFQGRVMPPNSRPKRNMSVPPMMSMVPSQSIVLRPAISEVLGVSILSHMRSVTRARPPNGTVEESNR</sequence>
<dbReference type="Proteomes" id="UP000663419">
    <property type="component" value="Chromosome 5"/>
</dbReference>
<gene>
    <name evidence="1" type="ORF">I7I53_04568</name>
</gene>
<evidence type="ECO:0000313" key="1">
    <source>
        <dbReference type="EMBL" id="QSS56377.1"/>
    </source>
</evidence>
<organism evidence="1 2">
    <name type="scientific">Ajellomyces capsulatus (strain H88)</name>
    <name type="common">Darling's disease fungus</name>
    <name type="synonym">Histoplasma capsulatum</name>
    <dbReference type="NCBI Taxonomy" id="544711"/>
    <lineage>
        <taxon>Eukaryota</taxon>
        <taxon>Fungi</taxon>
        <taxon>Dikarya</taxon>
        <taxon>Ascomycota</taxon>
        <taxon>Pezizomycotina</taxon>
        <taxon>Eurotiomycetes</taxon>
        <taxon>Eurotiomycetidae</taxon>
        <taxon>Onygenales</taxon>
        <taxon>Ajellomycetaceae</taxon>
        <taxon>Histoplasma</taxon>
    </lineage>
</organism>
<dbReference type="VEuPathDB" id="FungiDB:I7I53_04568"/>
<name>A0A8A1LWR9_AJEC8</name>
<reference evidence="1" key="1">
    <citation type="submission" date="2021-01" db="EMBL/GenBank/DDBJ databases">
        <title>Chromosome-level genome assembly of a human fungal pathogen reveals clustering of transcriptionally co-regulated genes.</title>
        <authorList>
            <person name="Voorhies M."/>
            <person name="Cohen S."/>
            <person name="Shea T.P."/>
            <person name="Petrus S."/>
            <person name="Munoz J.F."/>
            <person name="Poplawski S."/>
            <person name="Goldman W.E."/>
            <person name="Michael T."/>
            <person name="Cuomo C.A."/>
            <person name="Sil A."/>
            <person name="Beyhan S."/>
        </authorList>
    </citation>
    <scope>NUCLEOTIDE SEQUENCE</scope>
    <source>
        <strain evidence="1">H88</strain>
    </source>
</reference>